<evidence type="ECO:0000313" key="7">
    <source>
        <dbReference type="Proteomes" id="UP000467240"/>
    </source>
</evidence>
<organism evidence="6 7">
    <name type="scientific">Pseudoclavibacter chungangensis</name>
    <dbReference type="NCBI Taxonomy" id="587635"/>
    <lineage>
        <taxon>Bacteria</taxon>
        <taxon>Bacillati</taxon>
        <taxon>Actinomycetota</taxon>
        <taxon>Actinomycetes</taxon>
        <taxon>Micrococcales</taxon>
        <taxon>Microbacteriaceae</taxon>
        <taxon>Pseudoclavibacter</taxon>
    </lineage>
</organism>
<sequence length="135" mass="15168">MRIGDAAAAIGASPHVLRHWHDEGVVVPDRTPSGRREYRPEHVERLRIVRACQDAGLSLAEIRGVLHRDEAGRSEIVRARLAEVRRRLAHLAATERFLEHVLDCRHDLVSACDECSDYARPDGARRRGPDAITRA</sequence>
<evidence type="ECO:0000313" key="6">
    <source>
        <dbReference type="EMBL" id="KAB1657798.1"/>
    </source>
</evidence>
<dbReference type="InterPro" id="IPR000551">
    <property type="entry name" value="MerR-type_HTH_dom"/>
</dbReference>
<dbReference type="Pfam" id="PF13411">
    <property type="entry name" value="MerR_1"/>
    <property type="match status" value="1"/>
</dbReference>
<comment type="caution">
    <text evidence="6">The sequence shown here is derived from an EMBL/GenBank/DDBJ whole genome shotgun (WGS) entry which is preliminary data.</text>
</comment>
<accession>A0A7J5BTY3</accession>
<dbReference type="PANTHER" id="PTHR30204">
    <property type="entry name" value="REDOX-CYCLING DRUG-SENSING TRANSCRIPTIONAL ACTIVATOR SOXR"/>
    <property type="match status" value="1"/>
</dbReference>
<reference evidence="6 7" key="1">
    <citation type="submission" date="2019-09" db="EMBL/GenBank/DDBJ databases">
        <title>Phylogeny of genus Pseudoclavibacter and closely related genus.</title>
        <authorList>
            <person name="Li Y."/>
        </authorList>
    </citation>
    <scope>NUCLEOTIDE SEQUENCE [LARGE SCALE GENOMIC DNA]</scope>
    <source>
        <strain evidence="6 7">DSM 23821</strain>
    </source>
</reference>
<name>A0A7J5BTY3_9MICO</name>
<dbReference type="Proteomes" id="UP000467240">
    <property type="component" value="Unassembled WGS sequence"/>
</dbReference>
<gene>
    <name evidence="6" type="ORF">F8O01_07550</name>
</gene>
<dbReference type="GO" id="GO:0003700">
    <property type="term" value="F:DNA-binding transcription factor activity"/>
    <property type="evidence" value="ECO:0007669"/>
    <property type="project" value="InterPro"/>
</dbReference>
<keyword evidence="3" id="KW-0238">DNA-binding</keyword>
<dbReference type="PROSITE" id="PS50937">
    <property type="entry name" value="HTH_MERR_2"/>
    <property type="match status" value="1"/>
</dbReference>
<dbReference type="InterPro" id="IPR047057">
    <property type="entry name" value="MerR_fam"/>
</dbReference>
<keyword evidence="2" id="KW-0805">Transcription regulation</keyword>
<dbReference type="SMART" id="SM00422">
    <property type="entry name" value="HTH_MERR"/>
    <property type="match status" value="1"/>
</dbReference>
<proteinExistence type="predicted"/>
<evidence type="ECO:0000256" key="1">
    <source>
        <dbReference type="ARBA" id="ARBA00022491"/>
    </source>
</evidence>
<dbReference type="RefSeq" id="WP_158040280.1">
    <property type="nucleotide sequence ID" value="NZ_JACCFV010000001.1"/>
</dbReference>
<dbReference type="InterPro" id="IPR009061">
    <property type="entry name" value="DNA-bd_dom_put_sf"/>
</dbReference>
<dbReference type="CDD" id="cd00592">
    <property type="entry name" value="HTH_MerR-like"/>
    <property type="match status" value="1"/>
</dbReference>
<protein>
    <submittedName>
        <fullName evidence="6">MerR family transcriptional regulator</fullName>
    </submittedName>
</protein>
<feature type="domain" description="HTH merR-type" evidence="5">
    <location>
        <begin position="1"/>
        <end position="68"/>
    </location>
</feature>
<dbReference type="PANTHER" id="PTHR30204:SF69">
    <property type="entry name" value="MERR-FAMILY TRANSCRIPTIONAL REGULATOR"/>
    <property type="match status" value="1"/>
</dbReference>
<dbReference type="GO" id="GO:0003677">
    <property type="term" value="F:DNA binding"/>
    <property type="evidence" value="ECO:0007669"/>
    <property type="project" value="UniProtKB-KW"/>
</dbReference>
<dbReference type="PRINTS" id="PR00040">
    <property type="entry name" value="HTHMERR"/>
</dbReference>
<dbReference type="SUPFAM" id="SSF46955">
    <property type="entry name" value="Putative DNA-binding domain"/>
    <property type="match status" value="1"/>
</dbReference>
<keyword evidence="7" id="KW-1185">Reference proteome</keyword>
<evidence type="ECO:0000256" key="3">
    <source>
        <dbReference type="ARBA" id="ARBA00023125"/>
    </source>
</evidence>
<evidence type="ECO:0000259" key="5">
    <source>
        <dbReference type="PROSITE" id="PS50937"/>
    </source>
</evidence>
<dbReference type="OrthoDB" id="9802039at2"/>
<evidence type="ECO:0000256" key="2">
    <source>
        <dbReference type="ARBA" id="ARBA00023015"/>
    </source>
</evidence>
<evidence type="ECO:0000256" key="4">
    <source>
        <dbReference type="ARBA" id="ARBA00023163"/>
    </source>
</evidence>
<dbReference type="Gene3D" id="1.10.1660.10">
    <property type="match status" value="1"/>
</dbReference>
<keyword evidence="4" id="KW-0804">Transcription</keyword>
<dbReference type="EMBL" id="WBJZ01000008">
    <property type="protein sequence ID" value="KAB1657798.1"/>
    <property type="molecule type" value="Genomic_DNA"/>
</dbReference>
<dbReference type="AlphaFoldDB" id="A0A7J5BTY3"/>
<keyword evidence="1" id="KW-0678">Repressor</keyword>